<name>A0ABV0K0I5_9CYAN</name>
<sequence length="78" mass="8862">MNAEDLDCKFDDGEDVLEYFDLSTLKRPGLEPQSIEITFPQWMVAALDKEAQRLGIQREAIIKLWLAERLDANPVLGA</sequence>
<dbReference type="NCBIfam" id="NF047399">
    <property type="entry name" value="BrnA_antitoxin_add"/>
    <property type="match status" value="1"/>
</dbReference>
<evidence type="ECO:0000313" key="1">
    <source>
        <dbReference type="EMBL" id="MEP0946289.1"/>
    </source>
</evidence>
<dbReference type="EMBL" id="JAMPKX010000002">
    <property type="protein sequence ID" value="MEP0946289.1"/>
    <property type="molecule type" value="Genomic_DNA"/>
</dbReference>
<proteinExistence type="predicted"/>
<keyword evidence="2" id="KW-1185">Reference proteome</keyword>
<dbReference type="Proteomes" id="UP001482513">
    <property type="component" value="Unassembled WGS sequence"/>
</dbReference>
<gene>
    <name evidence="1" type="ORF">NC992_05345</name>
</gene>
<reference evidence="1 2" key="1">
    <citation type="submission" date="2022-04" db="EMBL/GenBank/DDBJ databases">
        <title>Positive selection, recombination, and allopatry shape intraspecific diversity of widespread and dominant cyanobacteria.</title>
        <authorList>
            <person name="Wei J."/>
            <person name="Shu W."/>
            <person name="Hu C."/>
        </authorList>
    </citation>
    <scope>NUCLEOTIDE SEQUENCE [LARGE SCALE GENOMIC DNA]</scope>
    <source>
        <strain evidence="1 2">DQ-A4</strain>
    </source>
</reference>
<accession>A0ABV0K0I5</accession>
<comment type="caution">
    <text evidence="1">The sequence shown here is derived from an EMBL/GenBank/DDBJ whole genome shotgun (WGS) entry which is preliminary data.</text>
</comment>
<organism evidence="1 2">
    <name type="scientific">Leptolyngbya subtilissima DQ-A4</name>
    <dbReference type="NCBI Taxonomy" id="2933933"/>
    <lineage>
        <taxon>Bacteria</taxon>
        <taxon>Bacillati</taxon>
        <taxon>Cyanobacteriota</taxon>
        <taxon>Cyanophyceae</taxon>
        <taxon>Leptolyngbyales</taxon>
        <taxon>Leptolyngbyaceae</taxon>
        <taxon>Leptolyngbya group</taxon>
        <taxon>Leptolyngbya</taxon>
    </lineage>
</organism>
<dbReference type="RefSeq" id="WP_190695616.1">
    <property type="nucleotide sequence ID" value="NZ_JAMPKX010000002.1"/>
</dbReference>
<evidence type="ECO:0000313" key="2">
    <source>
        <dbReference type="Proteomes" id="UP001482513"/>
    </source>
</evidence>
<protein>
    <submittedName>
        <fullName evidence="1">BrnA antitoxin family protein</fullName>
    </submittedName>
</protein>